<evidence type="ECO:0000259" key="1">
    <source>
        <dbReference type="Pfam" id="PF03959"/>
    </source>
</evidence>
<gene>
    <name evidence="2" type="primary">ORF2416</name>
</gene>
<dbReference type="Gene3D" id="3.40.50.1820">
    <property type="entry name" value="alpha/beta hydrolase"/>
    <property type="match status" value="1"/>
</dbReference>
<dbReference type="Pfam" id="PF03959">
    <property type="entry name" value="FSH1"/>
    <property type="match status" value="1"/>
</dbReference>
<protein>
    <recommendedName>
        <fullName evidence="1">Serine hydrolase domain-containing protein</fullName>
    </recommendedName>
</protein>
<organism evidence="2">
    <name type="scientific">Arion vulgaris</name>
    <dbReference type="NCBI Taxonomy" id="1028688"/>
    <lineage>
        <taxon>Eukaryota</taxon>
        <taxon>Metazoa</taxon>
        <taxon>Spiralia</taxon>
        <taxon>Lophotrochozoa</taxon>
        <taxon>Mollusca</taxon>
        <taxon>Gastropoda</taxon>
        <taxon>Heterobranchia</taxon>
        <taxon>Euthyneura</taxon>
        <taxon>Panpulmonata</taxon>
        <taxon>Eupulmonata</taxon>
        <taxon>Stylommatophora</taxon>
        <taxon>Helicina</taxon>
        <taxon>Arionoidea</taxon>
        <taxon>Arionidae</taxon>
        <taxon>Arion</taxon>
    </lineage>
</organism>
<feature type="non-terminal residue" evidence="2">
    <location>
        <position position="1"/>
    </location>
</feature>
<proteinExistence type="predicted"/>
<dbReference type="InterPro" id="IPR005645">
    <property type="entry name" value="FSH-like_dom"/>
</dbReference>
<feature type="domain" description="Serine hydrolase" evidence="1">
    <location>
        <begin position="68"/>
        <end position="117"/>
    </location>
</feature>
<sequence length="120" mass="13656">PTPLMPQRGVFSLPYCMLACIKPCLSCGFYRGAFHNKHTSVVHMEEAFNIPAHVLQHTMNGQVWPDGDELYHKWITCPSLLIYGAQDQLVSLQEEEDMMKVMYGSKLEVIEDAGHMVMIE</sequence>
<name>A0A0B6XV97_9EUPU</name>
<dbReference type="SUPFAM" id="SSF53474">
    <property type="entry name" value="alpha/beta-Hydrolases"/>
    <property type="match status" value="1"/>
</dbReference>
<dbReference type="EMBL" id="HACG01000979">
    <property type="protein sequence ID" value="CEK47844.1"/>
    <property type="molecule type" value="Transcribed_RNA"/>
</dbReference>
<dbReference type="InterPro" id="IPR029058">
    <property type="entry name" value="AB_hydrolase_fold"/>
</dbReference>
<dbReference type="AlphaFoldDB" id="A0A0B6XV97"/>
<evidence type="ECO:0000313" key="2">
    <source>
        <dbReference type="EMBL" id="CEK47844.1"/>
    </source>
</evidence>
<accession>A0A0B6XV97</accession>
<reference evidence="2" key="1">
    <citation type="submission" date="2014-12" db="EMBL/GenBank/DDBJ databases">
        <title>Insight into the proteome of Arion vulgaris.</title>
        <authorList>
            <person name="Aradska J."/>
            <person name="Bulat T."/>
            <person name="Smidak R."/>
            <person name="Sarate P."/>
            <person name="Gangsoo J."/>
            <person name="Sialana F."/>
            <person name="Bilban M."/>
            <person name="Lubec G."/>
        </authorList>
    </citation>
    <scope>NUCLEOTIDE SEQUENCE</scope>
    <source>
        <tissue evidence="2">Skin</tissue>
    </source>
</reference>
<feature type="non-terminal residue" evidence="2">
    <location>
        <position position="120"/>
    </location>
</feature>